<dbReference type="Proteomes" id="UP000536604">
    <property type="component" value="Unassembled WGS sequence"/>
</dbReference>
<dbReference type="AlphaFoldDB" id="A0A841IL65"/>
<gene>
    <name evidence="1" type="ORF">FHS13_000822</name>
</gene>
<keyword evidence="2" id="KW-1185">Reference proteome</keyword>
<protein>
    <submittedName>
        <fullName evidence="1">Uncharacterized protein</fullName>
    </submittedName>
</protein>
<organism evidence="1 2">
    <name type="scientific">Nocardiopsis algeriensis</name>
    <dbReference type="NCBI Taxonomy" id="1478215"/>
    <lineage>
        <taxon>Bacteria</taxon>
        <taxon>Bacillati</taxon>
        <taxon>Actinomycetota</taxon>
        <taxon>Actinomycetes</taxon>
        <taxon>Streptosporangiales</taxon>
        <taxon>Nocardiopsidaceae</taxon>
        <taxon>Nocardiopsis</taxon>
    </lineage>
</organism>
<comment type="caution">
    <text evidence="1">The sequence shown here is derived from an EMBL/GenBank/DDBJ whole genome shotgun (WGS) entry which is preliminary data.</text>
</comment>
<evidence type="ECO:0000313" key="2">
    <source>
        <dbReference type="Proteomes" id="UP000536604"/>
    </source>
</evidence>
<reference evidence="1 2" key="1">
    <citation type="submission" date="2020-08" db="EMBL/GenBank/DDBJ databases">
        <title>Genomic Encyclopedia of Type Strains, Phase III (KMG-III): the genomes of soil and plant-associated and newly described type strains.</title>
        <authorList>
            <person name="Whitman W."/>
        </authorList>
    </citation>
    <scope>NUCLEOTIDE SEQUENCE [LARGE SCALE GENOMIC DNA]</scope>
    <source>
        <strain evidence="1 2">CECT 8712</strain>
    </source>
</reference>
<proteinExistence type="predicted"/>
<sequence>MPSKRRKFSAFVKILLSLTLVCGALVGGAYYVLTTVEPLDIQPEIEPGCRLDLADGRYPMEPEQAMSAATVSGVAFSRDLPPEAVTVAFATVWQETAFYNLDYGDRDSVGLFQQRPSQDWGDTEEIMDPVYASGAFYDALDEIDGWDSIPVFEAAQAVQRSADGYAYDQHEALSQRMNEVFTGDRGSALTCWYDAETLEALESGTADVAGAEEEMARVFGTDPAELPLSLDEEPRTGDLGWAMALWAVAHAEEYGLTSVSYADRTWSASDGTEDAREWRSTGVDTEGRVVLG</sequence>
<dbReference type="EMBL" id="JACHJO010000002">
    <property type="protein sequence ID" value="MBB6118890.1"/>
    <property type="molecule type" value="Genomic_DNA"/>
</dbReference>
<accession>A0A841IL65</accession>
<evidence type="ECO:0000313" key="1">
    <source>
        <dbReference type="EMBL" id="MBB6118890.1"/>
    </source>
</evidence>
<dbReference type="RefSeq" id="WP_184287646.1">
    <property type="nucleotide sequence ID" value="NZ_JACHJO010000002.1"/>
</dbReference>
<name>A0A841IL65_9ACTN</name>